<name>A0A2P4YHK7_9STRA</name>
<dbReference type="Proteomes" id="UP000237271">
    <property type="component" value="Unassembled WGS sequence"/>
</dbReference>
<dbReference type="InterPro" id="IPR036224">
    <property type="entry name" value="GINS_bundle-like_dom_sf"/>
</dbReference>
<evidence type="ECO:0000313" key="2">
    <source>
        <dbReference type="Proteomes" id="UP000237271"/>
    </source>
</evidence>
<proteinExistence type="predicted"/>
<keyword evidence="2" id="KW-1185">Reference proteome</keyword>
<sequence>MALNAKGKELLRELQRSDWLPPYNVSEEDLVRQVVEEVGLLHEELERKM</sequence>
<feature type="non-terminal residue" evidence="1">
    <location>
        <position position="49"/>
    </location>
</feature>
<accession>A0A2P4YHK7</accession>
<dbReference type="OrthoDB" id="10252587at2759"/>
<dbReference type="EMBL" id="NCKW01002749">
    <property type="protein sequence ID" value="POM77291.1"/>
    <property type="molecule type" value="Genomic_DNA"/>
</dbReference>
<reference evidence="1 2" key="1">
    <citation type="journal article" date="2017" name="Genome Biol. Evol.">
        <title>Phytophthora megakarya and P. palmivora, closely related causal agents of cacao black pod rot, underwent increases in genome sizes and gene numbers by different mechanisms.</title>
        <authorList>
            <person name="Ali S.S."/>
            <person name="Shao J."/>
            <person name="Lary D.J."/>
            <person name="Kronmiller B."/>
            <person name="Shen D."/>
            <person name="Strem M.D."/>
            <person name="Amoako-Attah I."/>
            <person name="Akrofi A.Y."/>
            <person name="Begoude B.A."/>
            <person name="Ten Hoopen G.M."/>
            <person name="Coulibaly K."/>
            <person name="Kebe B.I."/>
            <person name="Melnick R.L."/>
            <person name="Guiltinan M.J."/>
            <person name="Tyler B.M."/>
            <person name="Meinhardt L.W."/>
            <person name="Bailey B.A."/>
        </authorList>
    </citation>
    <scope>NUCLEOTIDE SEQUENCE [LARGE SCALE GENOMIC DNA]</scope>
    <source>
        <strain evidence="2">sbr112.9</strain>
    </source>
</reference>
<gene>
    <name evidence="1" type="ORF">PHPALM_5346</name>
</gene>
<comment type="caution">
    <text evidence="1">The sequence shown here is derived from an EMBL/GenBank/DDBJ whole genome shotgun (WGS) entry which is preliminary data.</text>
</comment>
<organism evidence="1 2">
    <name type="scientific">Phytophthora palmivora</name>
    <dbReference type="NCBI Taxonomy" id="4796"/>
    <lineage>
        <taxon>Eukaryota</taxon>
        <taxon>Sar</taxon>
        <taxon>Stramenopiles</taxon>
        <taxon>Oomycota</taxon>
        <taxon>Peronosporomycetes</taxon>
        <taxon>Peronosporales</taxon>
        <taxon>Peronosporaceae</taxon>
        <taxon>Phytophthora</taxon>
    </lineage>
</organism>
<dbReference type="Gene3D" id="1.20.58.1030">
    <property type="match status" value="1"/>
</dbReference>
<protein>
    <submittedName>
        <fullName evidence="1">DNA replication complex GINS protein PSF1</fullName>
    </submittedName>
</protein>
<dbReference type="SUPFAM" id="SSF158573">
    <property type="entry name" value="GINS helical bundle-like"/>
    <property type="match status" value="1"/>
</dbReference>
<evidence type="ECO:0000313" key="1">
    <source>
        <dbReference type="EMBL" id="POM77291.1"/>
    </source>
</evidence>
<dbReference type="AlphaFoldDB" id="A0A2P4YHK7"/>